<dbReference type="EMBL" id="JASCRY010000003">
    <property type="protein sequence ID" value="MDI5950274.1"/>
    <property type="molecule type" value="Genomic_DNA"/>
</dbReference>
<sequence>MEIIVLEGFSNTGKTTTIGILYNLLLSNGGISTNKQALGRDPNDFSDIVINYKNLKIGIFSMGDNSTAISQGIVNFNNQNCDVFICSLSTGTPKVRANNRINRFQNIRIPKTIASQNITENQANNNDANRLFGLI</sequence>
<dbReference type="InterPro" id="IPR027417">
    <property type="entry name" value="P-loop_NTPase"/>
</dbReference>
<reference evidence="1 2" key="1">
    <citation type="submission" date="2023-04" db="EMBL/GenBank/DDBJ databases">
        <title>Two novel species of Flavobacterium.</title>
        <authorList>
            <person name="Liu Q."/>
            <person name="Xin Y.-H."/>
        </authorList>
    </citation>
    <scope>NUCLEOTIDE SEQUENCE [LARGE SCALE GENOMIC DNA]</scope>
    <source>
        <strain evidence="1 2">LB2P87</strain>
    </source>
</reference>
<dbReference type="Proteomes" id="UP001228643">
    <property type="component" value="Unassembled WGS sequence"/>
</dbReference>
<dbReference type="RefSeq" id="WP_282716814.1">
    <property type="nucleotide sequence ID" value="NZ_JASCRY010000003.1"/>
</dbReference>
<name>A0AAW6TP72_9FLAO</name>
<evidence type="ECO:0000313" key="1">
    <source>
        <dbReference type="EMBL" id="MDI5950274.1"/>
    </source>
</evidence>
<protein>
    <submittedName>
        <fullName evidence="1">Uncharacterized protein</fullName>
    </submittedName>
</protein>
<accession>A0AAW6TP72</accession>
<gene>
    <name evidence="1" type="ORF">QLS97_11505</name>
</gene>
<dbReference type="SUPFAM" id="SSF52540">
    <property type="entry name" value="P-loop containing nucleoside triphosphate hydrolases"/>
    <property type="match status" value="1"/>
</dbReference>
<dbReference type="AlphaFoldDB" id="A0AAW6TP72"/>
<keyword evidence="2" id="KW-1185">Reference proteome</keyword>
<organism evidence="1 2">
    <name type="scientific">Flavobacterium yafengii</name>
    <dbReference type="NCBI Taxonomy" id="3041253"/>
    <lineage>
        <taxon>Bacteria</taxon>
        <taxon>Pseudomonadati</taxon>
        <taxon>Bacteroidota</taxon>
        <taxon>Flavobacteriia</taxon>
        <taxon>Flavobacteriales</taxon>
        <taxon>Flavobacteriaceae</taxon>
        <taxon>Flavobacterium</taxon>
    </lineage>
</organism>
<proteinExistence type="predicted"/>
<evidence type="ECO:0000313" key="2">
    <source>
        <dbReference type="Proteomes" id="UP001228643"/>
    </source>
</evidence>
<comment type="caution">
    <text evidence="1">The sequence shown here is derived from an EMBL/GenBank/DDBJ whole genome shotgun (WGS) entry which is preliminary data.</text>
</comment>